<evidence type="ECO:0000256" key="1">
    <source>
        <dbReference type="SAM" id="Phobius"/>
    </source>
</evidence>
<dbReference type="RefSeq" id="WP_223407239.1">
    <property type="nucleotide sequence ID" value="NZ_JAGSHT010000013.1"/>
</dbReference>
<protein>
    <submittedName>
        <fullName evidence="2">Pr6Pr family membrane protein</fullName>
    </submittedName>
</protein>
<dbReference type="NCBIfam" id="NF038065">
    <property type="entry name" value="Pr6Pr"/>
    <property type="match status" value="1"/>
</dbReference>
<evidence type="ECO:0000313" key="2">
    <source>
        <dbReference type="EMBL" id="MBZ2197446.1"/>
    </source>
</evidence>
<evidence type="ECO:0000313" key="3">
    <source>
        <dbReference type="Proteomes" id="UP000826651"/>
    </source>
</evidence>
<keyword evidence="1" id="KW-1133">Transmembrane helix</keyword>
<sequence>MQQQQRARMLTDRSPLALGLRALIVVLGVVAEVWNLTELASGAGAVADHFAYFTIHTNLLVIVVLGWAIGVPPARRPAWFDPLRGAMTTYIVLTGILYNLLLAAPGEMFSWAVHPPNLLQHRIIPILVAVDWLLIPTVRRLRLSRFWVWLAYPVGYLAFTLIRGPLVGDWYPYFFLDPNEFGGYAGLLVPILGLVVVFAVGAFVVCAVGVVRYRPRPVRVGSSQGVPR</sequence>
<comment type="caution">
    <text evidence="2">The sequence shown here is derived from an EMBL/GenBank/DDBJ whole genome shotgun (WGS) entry which is preliminary data.</text>
</comment>
<name>A0ABS7SAR3_9MICO</name>
<keyword evidence="1" id="KW-0812">Transmembrane</keyword>
<feature type="transmembrane region" description="Helical" evidence="1">
    <location>
        <begin position="187"/>
        <end position="211"/>
    </location>
</feature>
<organism evidence="2 3">
    <name type="scientific">Occultella gossypii</name>
    <dbReference type="NCBI Taxonomy" id="2800820"/>
    <lineage>
        <taxon>Bacteria</taxon>
        <taxon>Bacillati</taxon>
        <taxon>Actinomycetota</taxon>
        <taxon>Actinomycetes</taxon>
        <taxon>Micrococcales</taxon>
        <taxon>Ruaniaceae</taxon>
        <taxon>Occultella</taxon>
    </lineage>
</organism>
<gene>
    <name evidence="2" type="ORF">KCQ71_14890</name>
</gene>
<keyword evidence="1" id="KW-0472">Membrane</keyword>
<reference evidence="2 3" key="1">
    <citation type="submission" date="2021-04" db="EMBL/GenBank/DDBJ databases">
        <title>Ruania sp. nov., isolated from sandy soil of mangrove forest.</title>
        <authorList>
            <person name="Ge X."/>
            <person name="Huang R."/>
            <person name="Liu W."/>
        </authorList>
    </citation>
    <scope>NUCLEOTIDE SEQUENCE [LARGE SCALE GENOMIC DNA]</scope>
    <source>
        <strain evidence="2 3">N2-46</strain>
    </source>
</reference>
<accession>A0ABS7SAR3</accession>
<feature type="transmembrane region" description="Helical" evidence="1">
    <location>
        <begin position="50"/>
        <end position="69"/>
    </location>
</feature>
<feature type="transmembrane region" description="Helical" evidence="1">
    <location>
        <begin position="90"/>
        <end position="113"/>
    </location>
</feature>
<proteinExistence type="predicted"/>
<feature type="transmembrane region" description="Helical" evidence="1">
    <location>
        <begin position="147"/>
        <end position="167"/>
    </location>
</feature>
<dbReference type="Proteomes" id="UP000826651">
    <property type="component" value="Unassembled WGS sequence"/>
</dbReference>
<dbReference type="InterPro" id="IPR049713">
    <property type="entry name" value="Pr6Pr-like"/>
</dbReference>
<dbReference type="EMBL" id="JAGSHT010000013">
    <property type="protein sequence ID" value="MBZ2197446.1"/>
    <property type="molecule type" value="Genomic_DNA"/>
</dbReference>
<feature type="transmembrane region" description="Helical" evidence="1">
    <location>
        <begin position="119"/>
        <end position="135"/>
    </location>
</feature>
<keyword evidence="3" id="KW-1185">Reference proteome</keyword>